<accession>A0A1L8RHK6</accession>
<organism evidence="9 10">
    <name type="scientific">Enterococcus canis</name>
    <dbReference type="NCBI Taxonomy" id="214095"/>
    <lineage>
        <taxon>Bacteria</taxon>
        <taxon>Bacillati</taxon>
        <taxon>Bacillota</taxon>
        <taxon>Bacilli</taxon>
        <taxon>Lactobacillales</taxon>
        <taxon>Enterococcaceae</taxon>
        <taxon>Enterococcus</taxon>
    </lineage>
</organism>
<dbReference type="PANTHER" id="PTHR30151:SF20">
    <property type="entry name" value="ABC TRANSPORTER PERMEASE PROTEIN HI_0355-RELATED"/>
    <property type="match status" value="1"/>
</dbReference>
<evidence type="ECO:0000313" key="9">
    <source>
        <dbReference type="EMBL" id="OJG19185.1"/>
    </source>
</evidence>
<dbReference type="GO" id="GO:0055085">
    <property type="term" value="P:transmembrane transport"/>
    <property type="evidence" value="ECO:0007669"/>
    <property type="project" value="InterPro"/>
</dbReference>
<dbReference type="Gene3D" id="1.10.3720.10">
    <property type="entry name" value="MetI-like"/>
    <property type="match status" value="1"/>
</dbReference>
<dbReference type="PROSITE" id="PS50928">
    <property type="entry name" value="ABC_TM1"/>
    <property type="match status" value="1"/>
</dbReference>
<evidence type="ECO:0000259" key="8">
    <source>
        <dbReference type="PROSITE" id="PS50928"/>
    </source>
</evidence>
<dbReference type="SUPFAM" id="SSF161098">
    <property type="entry name" value="MetI-like"/>
    <property type="match status" value="1"/>
</dbReference>
<dbReference type="InterPro" id="IPR000515">
    <property type="entry name" value="MetI-like"/>
</dbReference>
<keyword evidence="6 7" id="KW-0472">Membrane</keyword>
<keyword evidence="2 7" id="KW-0813">Transport</keyword>
<proteinExistence type="inferred from homology"/>
<evidence type="ECO:0000256" key="7">
    <source>
        <dbReference type="RuleBase" id="RU363032"/>
    </source>
</evidence>
<dbReference type="Proteomes" id="UP000181884">
    <property type="component" value="Unassembled WGS sequence"/>
</dbReference>
<feature type="transmembrane region" description="Helical" evidence="7">
    <location>
        <begin position="38"/>
        <end position="57"/>
    </location>
</feature>
<evidence type="ECO:0000256" key="4">
    <source>
        <dbReference type="ARBA" id="ARBA00022692"/>
    </source>
</evidence>
<evidence type="ECO:0000256" key="6">
    <source>
        <dbReference type="ARBA" id="ARBA00023136"/>
    </source>
</evidence>
<comment type="similarity">
    <text evidence="7">Belongs to the binding-protein-dependent transport system permease family.</text>
</comment>
<dbReference type="Pfam" id="PF00528">
    <property type="entry name" value="BPD_transp_1"/>
    <property type="match status" value="1"/>
</dbReference>
<comment type="caution">
    <text evidence="9">The sequence shown here is derived from an EMBL/GenBank/DDBJ whole genome shotgun (WGS) entry which is preliminary data.</text>
</comment>
<dbReference type="InterPro" id="IPR035906">
    <property type="entry name" value="MetI-like_sf"/>
</dbReference>
<keyword evidence="4 7" id="KW-0812">Transmembrane</keyword>
<evidence type="ECO:0000256" key="3">
    <source>
        <dbReference type="ARBA" id="ARBA00022475"/>
    </source>
</evidence>
<comment type="subcellular location">
    <subcellularLocation>
        <location evidence="1 7">Cell membrane</location>
        <topology evidence="1 7">Multi-pass membrane protein</topology>
    </subcellularLocation>
</comment>
<keyword evidence="10" id="KW-1185">Reference proteome</keyword>
<dbReference type="CDD" id="cd06261">
    <property type="entry name" value="TM_PBP2"/>
    <property type="match status" value="1"/>
</dbReference>
<dbReference type="PANTHER" id="PTHR30151">
    <property type="entry name" value="ALKANE SULFONATE ABC TRANSPORTER-RELATED, MEMBRANE SUBUNIT"/>
    <property type="match status" value="1"/>
</dbReference>
<protein>
    <recommendedName>
        <fullName evidence="8">ABC transmembrane type-1 domain-containing protein</fullName>
    </recommendedName>
</protein>
<dbReference type="EMBL" id="JXKH01000002">
    <property type="protein sequence ID" value="OJG19185.1"/>
    <property type="molecule type" value="Genomic_DNA"/>
</dbReference>
<evidence type="ECO:0000256" key="5">
    <source>
        <dbReference type="ARBA" id="ARBA00022989"/>
    </source>
</evidence>
<feature type="transmembrane region" description="Helical" evidence="7">
    <location>
        <begin position="188"/>
        <end position="211"/>
    </location>
</feature>
<keyword evidence="5 7" id="KW-1133">Transmembrane helix</keyword>
<gene>
    <name evidence="9" type="ORF">RU97_GL000756</name>
</gene>
<evidence type="ECO:0000313" key="10">
    <source>
        <dbReference type="Proteomes" id="UP000181884"/>
    </source>
</evidence>
<sequence length="222" mass="24764">MAVPSYLLPAPTALGSYFWNYLQTGDLLLNLWTTLKEIFIGTIWGILVGLLLGYLMAKISLIERLLMPLILVIQIAPKISLAPLFILWFGLGIGSKVALVILVVSFPVMVNEHMALKQIDQNYRDFLTVLKANHWQRFKTLESPFAFAAVMSGVKLSLTQAMTGAVIGEMMGAKSGLGYLLTYGNEMYDINIILSSVIVLSALGLILYYLAELIEKKILYWR</sequence>
<dbReference type="STRING" id="214095.RU97_GL000756"/>
<evidence type="ECO:0000256" key="2">
    <source>
        <dbReference type="ARBA" id="ARBA00022448"/>
    </source>
</evidence>
<evidence type="ECO:0000256" key="1">
    <source>
        <dbReference type="ARBA" id="ARBA00004651"/>
    </source>
</evidence>
<dbReference type="AlphaFoldDB" id="A0A1L8RHK6"/>
<name>A0A1L8RHK6_9ENTE</name>
<keyword evidence="3" id="KW-1003">Cell membrane</keyword>
<reference evidence="9 10" key="1">
    <citation type="submission" date="2014-12" db="EMBL/GenBank/DDBJ databases">
        <title>Draft genome sequences of 29 type strains of Enterococci.</title>
        <authorList>
            <person name="Zhong Z."/>
            <person name="Sun Z."/>
            <person name="Liu W."/>
            <person name="Zhang W."/>
            <person name="Zhang H."/>
        </authorList>
    </citation>
    <scope>NUCLEOTIDE SEQUENCE [LARGE SCALE GENOMIC DNA]</scope>
    <source>
        <strain evidence="9 10">DSM 17029</strain>
    </source>
</reference>
<feature type="domain" description="ABC transmembrane type-1" evidence="8">
    <location>
        <begin position="31"/>
        <end position="211"/>
    </location>
</feature>
<dbReference type="GO" id="GO:0005886">
    <property type="term" value="C:plasma membrane"/>
    <property type="evidence" value="ECO:0007669"/>
    <property type="project" value="UniProtKB-SubCell"/>
</dbReference>